<evidence type="ECO:0000256" key="1">
    <source>
        <dbReference type="SAM" id="MobiDB-lite"/>
    </source>
</evidence>
<sequence length="1018" mass="112582">MECPGCRTVRTPGNYREQALATTNALVNNFQILAILLDSASSVGQTEILTASIKDSLTSFSSCLPKVGGAQQLPQELVQKTIGVLDEFHMLSSGPPRSLTISHKRAAAINGENCEQSCHPLEEAWSSSKKRISTEFYLLASMQLLKRLKELESENNRHSQRDKIPLIAQFKNLVSCADPSGGLAETIRQLLSNPKYRGTPSGEQELSPAVNHTSSIWLDTPEAPIPPKTPHISPRQGIQQRGLGPLLPPSLIPSENLQACWKPEEVEAPSASGTSDLPTMTGDEQNASGETTKATPKDAEPSQPYSGLIFKDLAAINLTSFADLYKPILDYLPIRDTPKEDSPVFTVYSAAMPFALTIFWRNLSLTEASEVFQWTNIYRYTALDFVNSFKKNLVSCNDSAMPQGNSWIPLFYPRVKFIRDMHANFKRLYGESAWRGTEIMRLLNTCGTCRSLTTDSLSKPNPMLDDSGRPLLHFSIRFDGINVAFQDFPRQIVVPVSQTYTSPSETLIITPRLYDPHQSFGDLSTKTIFEISSQFSWLRWDQVLQGFLGTVPESLFTEAHTKATSQVQGPFTIDLPIIARTVTAFYGGVQHETRVRAQVKLRISKNLSVQNTHTRERKTAQTPPTTGLISESTGPNTTPNYIEDAKKPPAEPEHERCVECGDCYCSPVVSEARAAEDQQGPGGNGILVLLWGQEFKEWLNIVFLAGQQASAKNHRAPNPDSGLLSFKNIELNAGGSSGYPLMDRIENQIFRIGAELEVSANYGTHSRLHRDFCNSLKVSTEAVGLFSENDTEYIPSFSALGPIDTNGKILNHATGRQSENNLSRSSTSWVKGILQKVLKQLACFRYDFNETIKINIHVGMEAVSGYELREIKTISKAIVLFGGLLNGIGLGPNPGHYKCCPDPTERVPSNAKHIQAIDRASSIEDVAQLMNSLEASGYTYHGEPGLENQRYDFSCLEGQGVIIWSQVFPKFDEKDVIDWISMILLFNRTAIFADSSLFADLAEKPITLASLNRFIARG</sequence>
<name>D5GP64_TUBMM</name>
<organism evidence="2 3">
    <name type="scientific">Tuber melanosporum (strain Mel28)</name>
    <name type="common">Perigord black truffle</name>
    <dbReference type="NCBI Taxonomy" id="656061"/>
    <lineage>
        <taxon>Eukaryota</taxon>
        <taxon>Fungi</taxon>
        <taxon>Dikarya</taxon>
        <taxon>Ascomycota</taxon>
        <taxon>Pezizomycotina</taxon>
        <taxon>Pezizomycetes</taxon>
        <taxon>Pezizales</taxon>
        <taxon>Tuberaceae</taxon>
        <taxon>Tuber</taxon>
    </lineage>
</organism>
<keyword evidence="3" id="KW-1185">Reference proteome</keyword>
<feature type="compositionally biased region" description="Polar residues" evidence="1">
    <location>
        <begin position="620"/>
        <end position="640"/>
    </location>
</feature>
<proteinExistence type="predicted"/>
<feature type="compositionally biased region" description="Polar residues" evidence="1">
    <location>
        <begin position="271"/>
        <end position="294"/>
    </location>
</feature>
<evidence type="ECO:0000313" key="3">
    <source>
        <dbReference type="Proteomes" id="UP000006911"/>
    </source>
</evidence>
<accession>D5GP64</accession>
<feature type="region of interest" description="Disordered" evidence="1">
    <location>
        <begin position="265"/>
        <end position="301"/>
    </location>
</feature>
<protein>
    <submittedName>
        <fullName evidence="2">(Perigord truffle) hypothetical protein</fullName>
    </submittedName>
</protein>
<reference evidence="2 3" key="1">
    <citation type="journal article" date="2010" name="Nature">
        <title>Perigord black truffle genome uncovers evolutionary origins and mechanisms of symbiosis.</title>
        <authorList>
            <person name="Martin F."/>
            <person name="Kohler A."/>
            <person name="Murat C."/>
            <person name="Balestrini R."/>
            <person name="Coutinho P.M."/>
            <person name="Jaillon O."/>
            <person name="Montanini B."/>
            <person name="Morin E."/>
            <person name="Noel B."/>
            <person name="Percudani R."/>
            <person name="Porcel B."/>
            <person name="Rubini A."/>
            <person name="Amicucci A."/>
            <person name="Amselem J."/>
            <person name="Anthouard V."/>
            <person name="Arcioni S."/>
            <person name="Artiguenave F."/>
            <person name="Aury J.M."/>
            <person name="Ballario P."/>
            <person name="Bolchi A."/>
            <person name="Brenna A."/>
            <person name="Brun A."/>
            <person name="Buee M."/>
            <person name="Cantarel B."/>
            <person name="Chevalier G."/>
            <person name="Couloux A."/>
            <person name="Da Silva C."/>
            <person name="Denoeud F."/>
            <person name="Duplessis S."/>
            <person name="Ghignone S."/>
            <person name="Hilselberger B."/>
            <person name="Iotti M."/>
            <person name="Marcais B."/>
            <person name="Mello A."/>
            <person name="Miranda M."/>
            <person name="Pacioni G."/>
            <person name="Quesneville H."/>
            <person name="Riccioni C."/>
            <person name="Ruotolo R."/>
            <person name="Splivallo R."/>
            <person name="Stocchi V."/>
            <person name="Tisserant E."/>
            <person name="Viscomi A.R."/>
            <person name="Zambonelli A."/>
            <person name="Zampieri E."/>
            <person name="Henrissat B."/>
            <person name="Lebrun M.H."/>
            <person name="Paolocci F."/>
            <person name="Bonfante P."/>
            <person name="Ottonello S."/>
            <person name="Wincker P."/>
        </authorList>
    </citation>
    <scope>NUCLEOTIDE SEQUENCE [LARGE SCALE GENOMIC DNA]</scope>
    <source>
        <strain evidence="2 3">Mel28</strain>
    </source>
</reference>
<dbReference type="HOGENOM" id="CLU_296503_0_0_1"/>
<dbReference type="KEGG" id="tml:GSTUM_00011725001"/>
<dbReference type="RefSeq" id="XP_002842138.1">
    <property type="nucleotide sequence ID" value="XM_002842092.1"/>
</dbReference>
<dbReference type="InParanoid" id="D5GP64"/>
<dbReference type="EMBL" id="FN430373">
    <property type="protein sequence ID" value="CAZ86329.1"/>
    <property type="molecule type" value="Genomic_DNA"/>
</dbReference>
<feature type="region of interest" description="Disordered" evidence="1">
    <location>
        <begin position="610"/>
        <end position="640"/>
    </location>
</feature>
<dbReference type="GeneID" id="9186569"/>
<dbReference type="Proteomes" id="UP000006911">
    <property type="component" value="Unassembled WGS sequence"/>
</dbReference>
<evidence type="ECO:0000313" key="2">
    <source>
        <dbReference type="EMBL" id="CAZ86329.1"/>
    </source>
</evidence>
<dbReference type="AlphaFoldDB" id="D5GP64"/>
<gene>
    <name evidence="2" type="ORF">GSTUM_00011725001</name>
</gene>